<dbReference type="Proteomes" id="UP000811246">
    <property type="component" value="Chromosome 6"/>
</dbReference>
<dbReference type="AlphaFoldDB" id="A0A922ET86"/>
<evidence type="ECO:0000313" key="2">
    <source>
        <dbReference type="Proteomes" id="UP000811246"/>
    </source>
</evidence>
<sequence>MSDAILFTLPSKKASFSCSLLGYLLPNRLPTCSSLNSSLGIPKTISLTKDFSPTSSAHSSTPFPNLTTTSFDFKLASTPNSSLKFSLKLKLASLDRIKVELRLTLTIQLSKAPIFFKLLSVLSLFVSDSSQAAPFLFKLTPILEISLRSLRTLCPFAFPSLLFTLEHLNSFRFTLSMPLPQLTPTKTLRSEKTLINSGLGALPLWADVEDRTCVSLSLLGTIEAAAALSTSGTGRITGLWEAARGREAGLGFSLPVDEDLCKILMAFLLEMEIGVSGLEGLTVAAPRSFRRQADETDIGGGGGDLK</sequence>
<reference evidence="1" key="1">
    <citation type="submission" date="2021-01" db="EMBL/GenBank/DDBJ databases">
        <authorList>
            <person name="Lovell J.T."/>
            <person name="Bentley N."/>
            <person name="Bhattarai G."/>
            <person name="Jenkins J.W."/>
            <person name="Sreedasyam A."/>
            <person name="Alarcon Y."/>
            <person name="Bock C."/>
            <person name="Boston L."/>
            <person name="Carlson J."/>
            <person name="Cervantes K."/>
            <person name="Clermont K."/>
            <person name="Krom N."/>
            <person name="Kubenka K."/>
            <person name="Mamidi S."/>
            <person name="Mattison C."/>
            <person name="Monteros M."/>
            <person name="Pisani C."/>
            <person name="Plott C."/>
            <person name="Rajasekar S."/>
            <person name="Rhein H.S."/>
            <person name="Rohla C."/>
            <person name="Song M."/>
            <person name="Hilaire R.S."/>
            <person name="Shu S."/>
            <person name="Wells L."/>
            <person name="Wang X."/>
            <person name="Webber J."/>
            <person name="Heerema R.J."/>
            <person name="Klein P."/>
            <person name="Conner P."/>
            <person name="Grauke L."/>
            <person name="Grimwood J."/>
            <person name="Schmutz J."/>
            <person name="Randall J.J."/>
        </authorList>
    </citation>
    <scope>NUCLEOTIDE SEQUENCE</scope>
    <source>
        <tissue evidence="1">Leaf</tissue>
    </source>
</reference>
<protein>
    <submittedName>
        <fullName evidence="1">Uncharacterized protein</fullName>
    </submittedName>
</protein>
<dbReference type="EMBL" id="CM031830">
    <property type="protein sequence ID" value="KAG6707610.1"/>
    <property type="molecule type" value="Genomic_DNA"/>
</dbReference>
<evidence type="ECO:0000313" key="1">
    <source>
        <dbReference type="EMBL" id="KAG6707610.1"/>
    </source>
</evidence>
<name>A0A922ET86_CARIL</name>
<organism evidence="1 2">
    <name type="scientific">Carya illinoinensis</name>
    <name type="common">Pecan</name>
    <dbReference type="NCBI Taxonomy" id="32201"/>
    <lineage>
        <taxon>Eukaryota</taxon>
        <taxon>Viridiplantae</taxon>
        <taxon>Streptophyta</taxon>
        <taxon>Embryophyta</taxon>
        <taxon>Tracheophyta</taxon>
        <taxon>Spermatophyta</taxon>
        <taxon>Magnoliopsida</taxon>
        <taxon>eudicotyledons</taxon>
        <taxon>Gunneridae</taxon>
        <taxon>Pentapetalae</taxon>
        <taxon>rosids</taxon>
        <taxon>fabids</taxon>
        <taxon>Fagales</taxon>
        <taxon>Juglandaceae</taxon>
        <taxon>Carya</taxon>
    </lineage>
</organism>
<accession>A0A922ET86</accession>
<gene>
    <name evidence="1" type="ORF">I3842_06G041100</name>
</gene>
<proteinExistence type="predicted"/>
<comment type="caution">
    <text evidence="1">The sequence shown here is derived from an EMBL/GenBank/DDBJ whole genome shotgun (WGS) entry which is preliminary data.</text>
</comment>